<dbReference type="CDD" id="cd00190">
    <property type="entry name" value="Tryp_SPc"/>
    <property type="match status" value="1"/>
</dbReference>
<proteinExistence type="predicted"/>
<evidence type="ECO:0000313" key="4">
    <source>
        <dbReference type="RefSeq" id="XP_002741175.1"/>
    </source>
</evidence>
<gene>
    <name evidence="4" type="primary">LOC100375003</name>
</gene>
<dbReference type="GeneID" id="100375003"/>
<keyword evidence="3" id="KW-1185">Reference proteome</keyword>
<reference evidence="4" key="1">
    <citation type="submission" date="2025-08" db="UniProtKB">
        <authorList>
            <consortium name="RefSeq"/>
        </authorList>
    </citation>
    <scope>IDENTIFICATION</scope>
    <source>
        <tissue evidence="4">Testes</tissue>
    </source>
</reference>
<accession>A0ABM0H004</accession>
<dbReference type="SUPFAM" id="SSF50494">
    <property type="entry name" value="Trypsin-like serine proteases"/>
    <property type="match status" value="1"/>
</dbReference>
<dbReference type="InterPro" id="IPR043504">
    <property type="entry name" value="Peptidase_S1_PA_chymotrypsin"/>
</dbReference>
<dbReference type="PROSITE" id="PS50240">
    <property type="entry name" value="TRYPSIN_DOM"/>
    <property type="match status" value="1"/>
</dbReference>
<dbReference type="InterPro" id="IPR033116">
    <property type="entry name" value="TRYPSIN_SER"/>
</dbReference>
<dbReference type="RefSeq" id="XP_002741175.1">
    <property type="nucleotide sequence ID" value="XM_002741129.1"/>
</dbReference>
<feature type="domain" description="Peptidase S1" evidence="2">
    <location>
        <begin position="1"/>
        <end position="201"/>
    </location>
</feature>
<evidence type="ECO:0000313" key="3">
    <source>
        <dbReference type="Proteomes" id="UP000694865"/>
    </source>
</evidence>
<keyword evidence="1" id="KW-1015">Disulfide bond</keyword>
<dbReference type="Pfam" id="PF00089">
    <property type="entry name" value="Trypsin"/>
    <property type="match status" value="1"/>
</dbReference>
<name>A0ABM0H004_SACKO</name>
<dbReference type="Proteomes" id="UP000694865">
    <property type="component" value="Unplaced"/>
</dbReference>
<protein>
    <submittedName>
        <fullName evidence="4">Enteropeptidase-like</fullName>
    </submittedName>
</protein>
<dbReference type="PRINTS" id="PR00722">
    <property type="entry name" value="CHYMOTRYPSIN"/>
</dbReference>
<dbReference type="PANTHER" id="PTHR24252">
    <property type="entry name" value="ACROSIN-RELATED"/>
    <property type="match status" value="1"/>
</dbReference>
<evidence type="ECO:0000259" key="2">
    <source>
        <dbReference type="PROSITE" id="PS50240"/>
    </source>
</evidence>
<evidence type="ECO:0000256" key="1">
    <source>
        <dbReference type="ARBA" id="ARBA00023157"/>
    </source>
</evidence>
<dbReference type="PANTHER" id="PTHR24252:SF7">
    <property type="entry name" value="HYALIN"/>
    <property type="match status" value="1"/>
</dbReference>
<dbReference type="PROSITE" id="PS00135">
    <property type="entry name" value="TRYPSIN_SER"/>
    <property type="match status" value="1"/>
</dbReference>
<sequence length="207" mass="22684">MQTWVNGHGSSPYPSKYAVYTGIHDLDNTTSSTTTRHLIDDIIVHEMYNDVTQDSDIALLKLSDQANFTYDTVNNVCLPGRGTIFEDGEMCYVSGWGSIYDGGPSYNILQEAAVPLISTLQCNTETNLYGHITPNMLCAGYSEGGVDACQGDSGGPLVCKRNGRWVLAGVTSWGDGCARPLYPGVYTKLTKCMNWIETKINQIFDEI</sequence>
<dbReference type="InterPro" id="IPR001254">
    <property type="entry name" value="Trypsin_dom"/>
</dbReference>
<dbReference type="InterPro" id="IPR009003">
    <property type="entry name" value="Peptidase_S1_PA"/>
</dbReference>
<dbReference type="SMART" id="SM00020">
    <property type="entry name" value="Tryp_SPc"/>
    <property type="match status" value="1"/>
</dbReference>
<dbReference type="InterPro" id="IPR001314">
    <property type="entry name" value="Peptidase_S1A"/>
</dbReference>
<dbReference type="Gene3D" id="2.40.10.10">
    <property type="entry name" value="Trypsin-like serine proteases"/>
    <property type="match status" value="2"/>
</dbReference>
<organism evidence="3 4">
    <name type="scientific">Saccoglossus kowalevskii</name>
    <name type="common">Acorn worm</name>
    <dbReference type="NCBI Taxonomy" id="10224"/>
    <lineage>
        <taxon>Eukaryota</taxon>
        <taxon>Metazoa</taxon>
        <taxon>Hemichordata</taxon>
        <taxon>Enteropneusta</taxon>
        <taxon>Harrimaniidae</taxon>
        <taxon>Saccoglossus</taxon>
    </lineage>
</organism>